<organism evidence="1 2">
    <name type="scientific">Chitinophaga pinensis</name>
    <dbReference type="NCBI Taxonomy" id="79329"/>
    <lineage>
        <taxon>Bacteria</taxon>
        <taxon>Pseudomonadati</taxon>
        <taxon>Bacteroidota</taxon>
        <taxon>Chitinophagia</taxon>
        <taxon>Chitinophagales</taxon>
        <taxon>Chitinophagaceae</taxon>
        <taxon>Chitinophaga</taxon>
    </lineage>
</organism>
<proteinExistence type="predicted"/>
<dbReference type="RefSeq" id="WP_146307498.1">
    <property type="nucleotide sequence ID" value="NZ_VOHS01000038.1"/>
</dbReference>
<name>A0A5C6LNP7_9BACT</name>
<dbReference type="AlphaFoldDB" id="A0A5C6LNP7"/>
<protein>
    <submittedName>
        <fullName evidence="1">Uncharacterized protein</fullName>
    </submittedName>
</protein>
<dbReference type="EMBL" id="VOHS01000038">
    <property type="protein sequence ID" value="TWV95670.1"/>
    <property type="molecule type" value="Genomic_DNA"/>
</dbReference>
<reference evidence="1 2" key="1">
    <citation type="submission" date="2019-08" db="EMBL/GenBank/DDBJ databases">
        <title>Whole genome sequencing of chitin degrading bacteria Chitinophaga pinensis YS16.</title>
        <authorList>
            <person name="Singh R.P."/>
            <person name="Manchanda G."/>
            <person name="Maurya I.K."/>
            <person name="Joshi N.K."/>
            <person name="Srivastava A.K."/>
        </authorList>
    </citation>
    <scope>NUCLEOTIDE SEQUENCE [LARGE SCALE GENOMIC DNA]</scope>
    <source>
        <strain evidence="1 2">YS-16</strain>
    </source>
</reference>
<sequence>MSWNYRVMKRKSESGEYDYGIHEVFYNEKGEVIFWTLESLVPVCPSEEGLREELHLMLKALKEETIVYEDV</sequence>
<keyword evidence="2" id="KW-1185">Reference proteome</keyword>
<evidence type="ECO:0000313" key="1">
    <source>
        <dbReference type="EMBL" id="TWV95670.1"/>
    </source>
</evidence>
<gene>
    <name evidence="1" type="ORF">FEF09_24210</name>
</gene>
<dbReference type="OrthoDB" id="6296564at2"/>
<evidence type="ECO:0000313" key="2">
    <source>
        <dbReference type="Proteomes" id="UP000318815"/>
    </source>
</evidence>
<comment type="caution">
    <text evidence="1">The sequence shown here is derived from an EMBL/GenBank/DDBJ whole genome shotgun (WGS) entry which is preliminary data.</text>
</comment>
<accession>A0A5C6LNP7</accession>
<dbReference type="Proteomes" id="UP000318815">
    <property type="component" value="Unassembled WGS sequence"/>
</dbReference>